<sequence length="285" mass="29576">MRDTSSTSHVALVTGANQGIGASTARALAARGVAVLCAYLRPSGPGEGGGEGSGEGDVPDPSHTADPYHAARSVDGEEVAAEIRRAGGRAEACEADLADPAVPGRLFDLAEDRLGPVDILVNNASGWIQDTFTPDPADRFDRPLRPVTAETWSRQFSVDAMAPALLIGELARRHRARGAGWGRIVGLTSGGELGFPSEVSYGAAKAAQTDYTLSAAAELAGLGITANVVRPPVTDTGWVTDEVRRFVASSPTHFHVADPAEVAKTIVFLASDEAALITGNVITLR</sequence>
<gene>
    <name evidence="4" type="ORF">I1A49_05240</name>
</gene>
<dbReference type="Proteomes" id="UP000663421">
    <property type="component" value="Chromosome"/>
</dbReference>
<evidence type="ECO:0000256" key="2">
    <source>
        <dbReference type="ARBA" id="ARBA00023002"/>
    </source>
</evidence>
<dbReference type="PANTHER" id="PTHR43639:SF1">
    <property type="entry name" value="SHORT-CHAIN DEHYDROGENASE_REDUCTASE FAMILY PROTEIN"/>
    <property type="match status" value="1"/>
</dbReference>
<dbReference type="PRINTS" id="PR00080">
    <property type="entry name" value="SDRFAMILY"/>
</dbReference>
<dbReference type="CDD" id="cd05233">
    <property type="entry name" value="SDR_c"/>
    <property type="match status" value="1"/>
</dbReference>
<keyword evidence="5" id="KW-1185">Reference proteome</keyword>
<evidence type="ECO:0000256" key="1">
    <source>
        <dbReference type="ARBA" id="ARBA00006484"/>
    </source>
</evidence>
<feature type="region of interest" description="Disordered" evidence="3">
    <location>
        <begin position="45"/>
        <end position="75"/>
    </location>
</feature>
<dbReference type="EMBL" id="CP065050">
    <property type="protein sequence ID" value="QPI54419.1"/>
    <property type="molecule type" value="Genomic_DNA"/>
</dbReference>
<dbReference type="InterPro" id="IPR036291">
    <property type="entry name" value="NAD(P)-bd_dom_sf"/>
</dbReference>
<keyword evidence="2" id="KW-0560">Oxidoreductase</keyword>
<name>A0ABX6VYM5_STRMQ</name>
<comment type="similarity">
    <text evidence="1">Belongs to the short-chain dehydrogenases/reductases (SDR) family.</text>
</comment>
<feature type="compositionally biased region" description="Gly residues" evidence="3">
    <location>
        <begin position="45"/>
        <end position="55"/>
    </location>
</feature>
<dbReference type="Gene3D" id="3.40.50.720">
    <property type="entry name" value="NAD(P)-binding Rossmann-like Domain"/>
    <property type="match status" value="1"/>
</dbReference>
<dbReference type="Pfam" id="PF13561">
    <property type="entry name" value="adh_short_C2"/>
    <property type="match status" value="1"/>
</dbReference>
<organism evidence="4 5">
    <name type="scientific">Streptomyces malaysiensis</name>
    <dbReference type="NCBI Taxonomy" id="92644"/>
    <lineage>
        <taxon>Bacteria</taxon>
        <taxon>Bacillati</taxon>
        <taxon>Actinomycetota</taxon>
        <taxon>Actinomycetes</taxon>
        <taxon>Kitasatosporales</taxon>
        <taxon>Streptomycetaceae</taxon>
        <taxon>Streptomyces</taxon>
        <taxon>Streptomyces violaceusniger group</taxon>
    </lineage>
</organism>
<evidence type="ECO:0000313" key="4">
    <source>
        <dbReference type="EMBL" id="QPI54419.1"/>
    </source>
</evidence>
<evidence type="ECO:0000256" key="3">
    <source>
        <dbReference type="SAM" id="MobiDB-lite"/>
    </source>
</evidence>
<protein>
    <submittedName>
        <fullName evidence="4">SDR family oxidoreductase</fullName>
    </submittedName>
</protein>
<accession>A0ABX6VYM5</accession>
<dbReference type="SUPFAM" id="SSF51735">
    <property type="entry name" value="NAD(P)-binding Rossmann-fold domains"/>
    <property type="match status" value="1"/>
</dbReference>
<evidence type="ECO:0000313" key="5">
    <source>
        <dbReference type="Proteomes" id="UP000663421"/>
    </source>
</evidence>
<dbReference type="PANTHER" id="PTHR43639">
    <property type="entry name" value="OXIDOREDUCTASE, SHORT-CHAIN DEHYDROGENASE/REDUCTASE FAMILY (AFU_ORTHOLOGUE AFUA_5G02870)"/>
    <property type="match status" value="1"/>
</dbReference>
<dbReference type="InterPro" id="IPR002347">
    <property type="entry name" value="SDR_fam"/>
</dbReference>
<proteinExistence type="inferred from homology"/>
<reference evidence="4 5" key="1">
    <citation type="submission" date="2020-11" db="EMBL/GenBank/DDBJ databases">
        <title>Complete genome sequence unveiled secondary metabolic potentials in Streptomyces solisilvae HNM0141.</title>
        <authorList>
            <person name="Huang X."/>
        </authorList>
    </citation>
    <scope>NUCLEOTIDE SEQUENCE [LARGE SCALE GENOMIC DNA]</scope>
    <source>
        <strain evidence="4 5">HNM0141</strain>
    </source>
</reference>
<dbReference type="PRINTS" id="PR00081">
    <property type="entry name" value="GDHRDH"/>
</dbReference>